<keyword evidence="4" id="KW-0547">Nucleotide-binding</keyword>
<dbReference type="EMBL" id="AP026978">
    <property type="protein sequence ID" value="BDU00336.1"/>
    <property type="molecule type" value="Genomic_DNA"/>
</dbReference>
<reference evidence="9 10" key="1">
    <citation type="submission" date="2022-11" db="EMBL/GenBank/DDBJ databases">
        <title>Genome Sequencing of Nocardia sp. ON39_IFM12276 and assembly.</title>
        <authorList>
            <person name="Shimojima M."/>
            <person name="Toyokawa M."/>
            <person name="Uesaka K."/>
        </authorList>
    </citation>
    <scope>NUCLEOTIDE SEQUENCE [LARGE SCALE GENOMIC DNA]</scope>
    <source>
        <strain evidence="9 10">IFM 12276</strain>
    </source>
</reference>
<feature type="region of interest" description="Disordered" evidence="7">
    <location>
        <begin position="325"/>
        <end position="351"/>
    </location>
</feature>
<evidence type="ECO:0000256" key="1">
    <source>
        <dbReference type="ARBA" id="ARBA00012513"/>
    </source>
</evidence>
<keyword evidence="6" id="KW-0067">ATP-binding</keyword>
<evidence type="ECO:0000256" key="3">
    <source>
        <dbReference type="ARBA" id="ARBA00022679"/>
    </source>
</evidence>
<feature type="domain" description="Protein kinase" evidence="8">
    <location>
        <begin position="12"/>
        <end position="275"/>
    </location>
</feature>
<evidence type="ECO:0000256" key="4">
    <source>
        <dbReference type="ARBA" id="ARBA00022741"/>
    </source>
</evidence>
<dbReference type="SUPFAM" id="SSF56112">
    <property type="entry name" value="Protein kinase-like (PK-like)"/>
    <property type="match status" value="1"/>
</dbReference>
<keyword evidence="2" id="KW-0723">Serine/threonine-protein kinase</keyword>
<dbReference type="InterPro" id="IPR008271">
    <property type="entry name" value="Ser/Thr_kinase_AS"/>
</dbReference>
<evidence type="ECO:0000256" key="2">
    <source>
        <dbReference type="ARBA" id="ARBA00022527"/>
    </source>
</evidence>
<dbReference type="InterPro" id="IPR011009">
    <property type="entry name" value="Kinase-like_dom_sf"/>
</dbReference>
<dbReference type="PANTHER" id="PTHR43289">
    <property type="entry name" value="MITOGEN-ACTIVATED PROTEIN KINASE KINASE KINASE 20-RELATED"/>
    <property type="match status" value="1"/>
</dbReference>
<dbReference type="CDD" id="cd14014">
    <property type="entry name" value="STKc_PknB_like"/>
    <property type="match status" value="1"/>
</dbReference>
<keyword evidence="5" id="KW-0418">Kinase</keyword>
<dbReference type="RefSeq" id="WP_281880637.1">
    <property type="nucleotide sequence ID" value="NZ_AP026976.1"/>
</dbReference>
<protein>
    <recommendedName>
        <fullName evidence="1">non-specific serine/threonine protein kinase</fullName>
        <ecNumber evidence="1">2.7.11.1</ecNumber>
    </recommendedName>
</protein>
<dbReference type="Gene3D" id="1.10.510.10">
    <property type="entry name" value="Transferase(Phosphotransferase) domain 1"/>
    <property type="match status" value="1"/>
</dbReference>
<dbReference type="Pfam" id="PF00069">
    <property type="entry name" value="Pkinase"/>
    <property type="match status" value="1"/>
</dbReference>
<accession>A0ABM8CZ74</accession>
<dbReference type="SMART" id="SM00220">
    <property type="entry name" value="S_TKc"/>
    <property type="match status" value="1"/>
</dbReference>
<keyword evidence="10" id="KW-1185">Reference proteome</keyword>
<dbReference type="PROSITE" id="PS50011">
    <property type="entry name" value="PROTEIN_KINASE_DOM"/>
    <property type="match status" value="1"/>
</dbReference>
<dbReference type="EC" id="2.7.11.1" evidence="1"/>
<evidence type="ECO:0000313" key="9">
    <source>
        <dbReference type="EMBL" id="BDU00336.1"/>
    </source>
</evidence>
<dbReference type="InterPro" id="IPR000719">
    <property type="entry name" value="Prot_kinase_dom"/>
</dbReference>
<gene>
    <name evidence="9" type="ORF">IFM12276_33640</name>
</gene>
<dbReference type="PROSITE" id="PS00108">
    <property type="entry name" value="PROTEIN_KINASE_ST"/>
    <property type="match status" value="1"/>
</dbReference>
<evidence type="ECO:0000313" key="10">
    <source>
        <dbReference type="Proteomes" id="UP001317870"/>
    </source>
</evidence>
<keyword evidence="3" id="KW-0808">Transferase</keyword>
<dbReference type="Gene3D" id="3.30.200.20">
    <property type="entry name" value="Phosphorylase Kinase, domain 1"/>
    <property type="match status" value="1"/>
</dbReference>
<name>A0ABM8CZ74_9NOCA</name>
<feature type="compositionally biased region" description="Low complexity" evidence="7">
    <location>
        <begin position="331"/>
        <end position="351"/>
    </location>
</feature>
<proteinExistence type="predicted"/>
<evidence type="ECO:0000256" key="7">
    <source>
        <dbReference type="SAM" id="MobiDB-lite"/>
    </source>
</evidence>
<organism evidence="9 10">
    <name type="scientific">Nocardia sputorum</name>
    <dbReference type="NCBI Taxonomy" id="2984338"/>
    <lineage>
        <taxon>Bacteria</taxon>
        <taxon>Bacillati</taxon>
        <taxon>Actinomycetota</taxon>
        <taxon>Actinomycetes</taxon>
        <taxon>Mycobacteriales</taxon>
        <taxon>Nocardiaceae</taxon>
        <taxon>Nocardia</taxon>
    </lineage>
</organism>
<dbReference type="PANTHER" id="PTHR43289:SF6">
    <property type="entry name" value="SERINE_THREONINE-PROTEIN KINASE NEKL-3"/>
    <property type="match status" value="1"/>
</dbReference>
<evidence type="ECO:0000256" key="5">
    <source>
        <dbReference type="ARBA" id="ARBA00022777"/>
    </source>
</evidence>
<evidence type="ECO:0000259" key="8">
    <source>
        <dbReference type="PROSITE" id="PS50011"/>
    </source>
</evidence>
<sequence length="491" mass="51738">MSVQPGEVFAGYRIVRRIGAGGMGAVYLAEHPRLPRRDALKILDPDLGADVEFRARFEREAELAARLEHPNVVSIYDRGAEGEVLWIAMRYVDGVDAAELVRRGPAVLTARRAVRIIAAAARGLDAAHRGGLLHRDVKPANILVSTADDGSDAVRITDFGIARSLDASASLTTTGSVLASWAYAAPEQLTGAPLDHRADVYSLGCTLYEMLTGTVPFGPRTPAASLQAHLYEPPPRPSRANPALPPAVDEVVARAMAKNPAARYDSCGELAAAAIRALEPQPVPPAPALRPPPPRARTGRPALLAGAVALVVVASSAVILLRTGERSGGHPTAAPTSTASQPTTTTAPATAAAASAWGPAAYIVETFPNLLPADPEGVGYQGMRCALNDDRGAWLHCPAATDEGINVNIRCDPSRRPLTYTSDTLGRADLREQPWSRSSGTGTVRWATDRLAGFGLLDVAFTDHRSFCVVSASGGAGGQDVYDRWWSGAPI</sequence>
<dbReference type="Proteomes" id="UP001317870">
    <property type="component" value="Chromosome"/>
</dbReference>
<evidence type="ECO:0000256" key="6">
    <source>
        <dbReference type="ARBA" id="ARBA00022840"/>
    </source>
</evidence>